<organism evidence="5 6">
    <name type="scientific">Nocardia albiluteola</name>
    <dbReference type="NCBI Taxonomy" id="2842303"/>
    <lineage>
        <taxon>Bacteria</taxon>
        <taxon>Bacillati</taxon>
        <taxon>Actinomycetota</taxon>
        <taxon>Actinomycetes</taxon>
        <taxon>Mycobacteriales</taxon>
        <taxon>Nocardiaceae</taxon>
        <taxon>Nocardia</taxon>
    </lineage>
</organism>
<evidence type="ECO:0000313" key="6">
    <source>
        <dbReference type="Proteomes" id="UP000733379"/>
    </source>
</evidence>
<evidence type="ECO:0000259" key="4">
    <source>
        <dbReference type="PROSITE" id="PS51118"/>
    </source>
</evidence>
<reference evidence="5 6" key="1">
    <citation type="submission" date="2021-06" db="EMBL/GenBank/DDBJ databases">
        <title>Actinomycetes sequencing.</title>
        <authorList>
            <person name="Shan Q."/>
        </authorList>
    </citation>
    <scope>NUCLEOTIDE SEQUENCE [LARGE SCALE GENOMIC DNA]</scope>
    <source>
        <strain evidence="5 6">NEAU-G5</strain>
    </source>
</reference>
<dbReference type="PANTHER" id="PTHR33204">
    <property type="entry name" value="TRANSCRIPTIONAL REGULATOR, MARR FAMILY"/>
    <property type="match status" value="1"/>
</dbReference>
<evidence type="ECO:0000256" key="2">
    <source>
        <dbReference type="ARBA" id="ARBA00023125"/>
    </source>
</evidence>
<dbReference type="RefSeq" id="WP_215923602.1">
    <property type="nucleotide sequence ID" value="NZ_JAHKNI010000022.1"/>
</dbReference>
<evidence type="ECO:0000256" key="1">
    <source>
        <dbReference type="ARBA" id="ARBA00023015"/>
    </source>
</evidence>
<protein>
    <submittedName>
        <fullName evidence="5">Helix-turn-helix transcriptional regulator</fullName>
    </submittedName>
</protein>
<dbReference type="InterPro" id="IPR002577">
    <property type="entry name" value="HTH_HxlR"/>
</dbReference>
<dbReference type="SUPFAM" id="SSF46785">
    <property type="entry name" value="Winged helix' DNA-binding domain"/>
    <property type="match status" value="1"/>
</dbReference>
<dbReference type="PANTHER" id="PTHR33204:SF18">
    <property type="entry name" value="TRANSCRIPTIONAL REGULATORY PROTEIN"/>
    <property type="match status" value="1"/>
</dbReference>
<dbReference type="Gene3D" id="1.10.10.10">
    <property type="entry name" value="Winged helix-like DNA-binding domain superfamily/Winged helix DNA-binding domain"/>
    <property type="match status" value="1"/>
</dbReference>
<dbReference type="Proteomes" id="UP000733379">
    <property type="component" value="Unassembled WGS sequence"/>
</dbReference>
<evidence type="ECO:0000256" key="3">
    <source>
        <dbReference type="ARBA" id="ARBA00023163"/>
    </source>
</evidence>
<keyword evidence="1" id="KW-0805">Transcription regulation</keyword>
<name>A0ABS6BDI0_9NOCA</name>
<evidence type="ECO:0000313" key="5">
    <source>
        <dbReference type="EMBL" id="MBU3067526.1"/>
    </source>
</evidence>
<keyword evidence="3" id="KW-0804">Transcription</keyword>
<dbReference type="Pfam" id="PF01638">
    <property type="entry name" value="HxlR"/>
    <property type="match status" value="1"/>
</dbReference>
<keyword evidence="6" id="KW-1185">Reference proteome</keyword>
<dbReference type="InterPro" id="IPR036388">
    <property type="entry name" value="WH-like_DNA-bd_sf"/>
</dbReference>
<sequence>MDTASAPHWIDENDLVDSYLHRCPARELLGLLADKWVLLVIGVLRLSEEPVRFNVLRRRLDGITQKMLTQTLRGLEREGLVQRTVYPTVPPRVEYSLTALGLDLGNITHAMGMWTVDHRDEMLTARAEFDAREAGSPAPVAHRGN</sequence>
<feature type="domain" description="HTH hxlR-type" evidence="4">
    <location>
        <begin position="23"/>
        <end position="123"/>
    </location>
</feature>
<accession>A0ABS6BDI0</accession>
<dbReference type="EMBL" id="JAHKNI010000022">
    <property type="protein sequence ID" value="MBU3067526.1"/>
    <property type="molecule type" value="Genomic_DNA"/>
</dbReference>
<keyword evidence="2" id="KW-0238">DNA-binding</keyword>
<comment type="caution">
    <text evidence="5">The sequence shown here is derived from an EMBL/GenBank/DDBJ whole genome shotgun (WGS) entry which is preliminary data.</text>
</comment>
<gene>
    <name evidence="5" type="ORF">KO481_39145</name>
</gene>
<dbReference type="InterPro" id="IPR036390">
    <property type="entry name" value="WH_DNA-bd_sf"/>
</dbReference>
<dbReference type="PROSITE" id="PS51118">
    <property type="entry name" value="HTH_HXLR"/>
    <property type="match status" value="1"/>
</dbReference>
<proteinExistence type="predicted"/>